<keyword evidence="3" id="KW-0687">Ribonucleoprotein</keyword>
<dbReference type="AlphaFoldDB" id="A0A3P7ND15"/>
<dbReference type="SUPFAM" id="SSF48300">
    <property type="entry name" value="Ribosomal protein L7/12, oligomerisation (N-terminal) domain"/>
    <property type="match status" value="1"/>
</dbReference>
<dbReference type="EMBL" id="UYRV01114826">
    <property type="protein sequence ID" value="VDN29131.1"/>
    <property type="molecule type" value="Genomic_DNA"/>
</dbReference>
<proteinExistence type="inferred from homology"/>
<dbReference type="GO" id="GO:1990904">
    <property type="term" value="C:ribonucleoprotein complex"/>
    <property type="evidence" value="ECO:0007669"/>
    <property type="project" value="UniProtKB-KW"/>
</dbReference>
<dbReference type="Pfam" id="PF16320">
    <property type="entry name" value="Ribosomal_L12_N"/>
    <property type="match status" value="1"/>
</dbReference>
<organism evidence="6 7">
    <name type="scientific">Cylicostephanus goldi</name>
    <name type="common">Nematode worm</name>
    <dbReference type="NCBI Taxonomy" id="71465"/>
    <lineage>
        <taxon>Eukaryota</taxon>
        <taxon>Metazoa</taxon>
        <taxon>Ecdysozoa</taxon>
        <taxon>Nematoda</taxon>
        <taxon>Chromadorea</taxon>
        <taxon>Rhabditida</taxon>
        <taxon>Rhabditina</taxon>
        <taxon>Rhabditomorpha</taxon>
        <taxon>Strongyloidea</taxon>
        <taxon>Strongylidae</taxon>
        <taxon>Cylicostephanus</taxon>
    </lineage>
</organism>
<evidence type="ECO:0000256" key="3">
    <source>
        <dbReference type="ARBA" id="ARBA00023274"/>
    </source>
</evidence>
<evidence type="ECO:0000256" key="1">
    <source>
        <dbReference type="ARBA" id="ARBA00007197"/>
    </source>
</evidence>
<dbReference type="InterPro" id="IPR036235">
    <property type="entry name" value="Ribosomal_bL12_oligo_N_sf"/>
</dbReference>
<sequence length="107" mass="11275">MSVLTRFRPSLVQSARAGLRFMSAAPQTDSVSGLPLKEGEPAPLPSKDKPLSPKVAALVDEIVNLSLLDVADLNKALKKRLNIADQPMMPAGMMMAAQAPKPAQAGV</sequence>
<dbReference type="GO" id="GO:0005840">
    <property type="term" value="C:ribosome"/>
    <property type="evidence" value="ECO:0007669"/>
    <property type="project" value="UniProtKB-KW"/>
</dbReference>
<dbReference type="GO" id="GO:0003735">
    <property type="term" value="F:structural constituent of ribosome"/>
    <property type="evidence" value="ECO:0007669"/>
    <property type="project" value="InterPro"/>
</dbReference>
<gene>
    <name evidence="6" type="ORF">CGOC_LOCUS11170</name>
</gene>
<evidence type="ECO:0000313" key="7">
    <source>
        <dbReference type="Proteomes" id="UP000271889"/>
    </source>
</evidence>
<keyword evidence="7" id="KW-1185">Reference proteome</keyword>
<dbReference type="InterPro" id="IPR008932">
    <property type="entry name" value="Ribosomal_bL12_oligo"/>
</dbReference>
<name>A0A3P7ND15_CYLGO</name>
<dbReference type="Proteomes" id="UP000271889">
    <property type="component" value="Unassembled WGS sequence"/>
</dbReference>
<protein>
    <recommendedName>
        <fullName evidence="5">Large ribosomal subunit protein bL12 oligomerization domain-containing protein</fullName>
    </recommendedName>
</protein>
<dbReference type="OrthoDB" id="448427at2759"/>
<evidence type="ECO:0000256" key="4">
    <source>
        <dbReference type="SAM" id="MobiDB-lite"/>
    </source>
</evidence>
<reference evidence="6 7" key="1">
    <citation type="submission" date="2018-11" db="EMBL/GenBank/DDBJ databases">
        <authorList>
            <consortium name="Pathogen Informatics"/>
        </authorList>
    </citation>
    <scope>NUCLEOTIDE SEQUENCE [LARGE SCALE GENOMIC DNA]</scope>
</reference>
<comment type="similarity">
    <text evidence="1">Belongs to the bacterial ribosomal protein bL12 family.</text>
</comment>
<dbReference type="GO" id="GO:0006412">
    <property type="term" value="P:translation"/>
    <property type="evidence" value="ECO:0007669"/>
    <property type="project" value="InterPro"/>
</dbReference>
<accession>A0A3P7ND15</accession>
<feature type="domain" description="Large ribosomal subunit protein bL12 oligomerization" evidence="5">
    <location>
        <begin position="55"/>
        <end position="101"/>
    </location>
</feature>
<evidence type="ECO:0000256" key="2">
    <source>
        <dbReference type="ARBA" id="ARBA00022980"/>
    </source>
</evidence>
<dbReference type="Gene3D" id="1.20.5.710">
    <property type="entry name" value="Single helix bin"/>
    <property type="match status" value="1"/>
</dbReference>
<keyword evidence="2" id="KW-0689">Ribosomal protein</keyword>
<evidence type="ECO:0000259" key="5">
    <source>
        <dbReference type="Pfam" id="PF16320"/>
    </source>
</evidence>
<feature type="region of interest" description="Disordered" evidence="4">
    <location>
        <begin position="26"/>
        <end position="51"/>
    </location>
</feature>
<evidence type="ECO:0000313" key="6">
    <source>
        <dbReference type="EMBL" id="VDN29131.1"/>
    </source>
</evidence>